<name>A0A812LBH8_9DINO</name>
<evidence type="ECO:0000313" key="3">
    <source>
        <dbReference type="Proteomes" id="UP000604046"/>
    </source>
</evidence>
<gene>
    <name evidence="2" type="ORF">SNAT2548_LOCUS10883</name>
</gene>
<reference evidence="2" key="1">
    <citation type="submission" date="2021-02" db="EMBL/GenBank/DDBJ databases">
        <authorList>
            <person name="Dougan E. K."/>
            <person name="Rhodes N."/>
            <person name="Thang M."/>
            <person name="Chan C."/>
        </authorList>
    </citation>
    <scope>NUCLEOTIDE SEQUENCE</scope>
</reference>
<evidence type="ECO:0000313" key="2">
    <source>
        <dbReference type="EMBL" id="CAE7241288.1"/>
    </source>
</evidence>
<feature type="compositionally biased region" description="Basic residues" evidence="1">
    <location>
        <begin position="236"/>
        <end position="252"/>
    </location>
</feature>
<sequence>MMLEGSTWPTNNAMWSKTSQCAIGDSAAYVESWHSPRQTEMFAKPDCSSIAKGVSEPRFPFPELEPSGVRVAGDLPLSQRLRRSGVRGTLVRLSHKSQGFQADPTRHYVRLISWLRLSTSLADQLPADMLEGLMRPLLGPAYRCSTAFRSSGRLPDVVTLDQAMQLDAKQRREYLAELGQAFIDRASERMKEARKSSEFAQLLTSVRKAVEAKRTERVQKRRLQPVTDPEAAAAAKRGKNRRRAQGKKRKLE</sequence>
<dbReference type="Proteomes" id="UP000604046">
    <property type="component" value="Unassembled WGS sequence"/>
</dbReference>
<dbReference type="AlphaFoldDB" id="A0A812LBH8"/>
<accession>A0A812LBH8</accession>
<organism evidence="2 3">
    <name type="scientific">Symbiodinium natans</name>
    <dbReference type="NCBI Taxonomy" id="878477"/>
    <lineage>
        <taxon>Eukaryota</taxon>
        <taxon>Sar</taxon>
        <taxon>Alveolata</taxon>
        <taxon>Dinophyceae</taxon>
        <taxon>Suessiales</taxon>
        <taxon>Symbiodiniaceae</taxon>
        <taxon>Symbiodinium</taxon>
    </lineage>
</organism>
<dbReference type="GO" id="GO:0032040">
    <property type="term" value="C:small-subunit processome"/>
    <property type="evidence" value="ECO:0007669"/>
    <property type="project" value="TreeGrafter"/>
</dbReference>
<feature type="region of interest" description="Disordered" evidence="1">
    <location>
        <begin position="211"/>
        <end position="252"/>
    </location>
</feature>
<proteinExistence type="predicted"/>
<dbReference type="GO" id="GO:0030686">
    <property type="term" value="C:90S preribosome"/>
    <property type="evidence" value="ECO:0007669"/>
    <property type="project" value="TreeGrafter"/>
</dbReference>
<feature type="non-terminal residue" evidence="2">
    <location>
        <position position="1"/>
    </location>
</feature>
<dbReference type="EMBL" id="CAJNDS010000935">
    <property type="protein sequence ID" value="CAE7241288.1"/>
    <property type="molecule type" value="Genomic_DNA"/>
</dbReference>
<dbReference type="PANTHER" id="PTHR17695:SF11">
    <property type="entry name" value="SMALL SUBUNIT PROCESSOME COMPONENT 20 HOMOLOG"/>
    <property type="match status" value="1"/>
</dbReference>
<comment type="caution">
    <text evidence="2">The sequence shown here is derived from an EMBL/GenBank/DDBJ whole genome shotgun (WGS) entry which is preliminary data.</text>
</comment>
<dbReference type="InterPro" id="IPR052575">
    <property type="entry name" value="SSU_processome_comp_20"/>
</dbReference>
<protein>
    <submittedName>
        <fullName evidence="2">Uncharacterized protein</fullName>
    </submittedName>
</protein>
<keyword evidence="3" id="KW-1185">Reference proteome</keyword>
<dbReference type="PANTHER" id="PTHR17695">
    <property type="entry name" value="SMALL SUBUNIT PROCESSOME COMPONENT 20 HOMOLOG"/>
    <property type="match status" value="1"/>
</dbReference>
<evidence type="ECO:0000256" key="1">
    <source>
        <dbReference type="SAM" id="MobiDB-lite"/>
    </source>
</evidence>